<dbReference type="Gene3D" id="3.20.20.140">
    <property type="entry name" value="Metal-dependent hydrolases"/>
    <property type="match status" value="1"/>
</dbReference>
<evidence type="ECO:0000256" key="1">
    <source>
        <dbReference type="ARBA" id="ARBA00023239"/>
    </source>
</evidence>
<organism evidence="3 4">
    <name type="scientific">Georgenia soli</name>
    <dbReference type="NCBI Taxonomy" id="638953"/>
    <lineage>
        <taxon>Bacteria</taxon>
        <taxon>Bacillati</taxon>
        <taxon>Actinomycetota</taxon>
        <taxon>Actinomycetes</taxon>
        <taxon>Micrococcales</taxon>
        <taxon>Bogoriellaceae</taxon>
        <taxon>Georgenia</taxon>
    </lineage>
</organism>
<evidence type="ECO:0000313" key="4">
    <source>
        <dbReference type="Proteomes" id="UP000222106"/>
    </source>
</evidence>
<name>A0A2A9EJF4_9MICO</name>
<keyword evidence="4" id="KW-1185">Reference proteome</keyword>
<evidence type="ECO:0000259" key="2">
    <source>
        <dbReference type="Pfam" id="PF04909"/>
    </source>
</evidence>
<feature type="domain" description="Amidohydrolase-related" evidence="2">
    <location>
        <begin position="4"/>
        <end position="327"/>
    </location>
</feature>
<gene>
    <name evidence="3" type="ORF">ATJ97_1533</name>
</gene>
<dbReference type="AlphaFoldDB" id="A0A2A9EJF4"/>
<dbReference type="InterPro" id="IPR006680">
    <property type="entry name" value="Amidohydro-rel"/>
</dbReference>
<dbReference type="OrthoDB" id="8673173at2"/>
<dbReference type="InterPro" id="IPR032465">
    <property type="entry name" value="ACMSD"/>
</dbReference>
<dbReference type="PANTHER" id="PTHR21240">
    <property type="entry name" value="2-AMINO-3-CARBOXYLMUCONATE-6-SEMIALDEHYDE DECARBOXYLASE"/>
    <property type="match status" value="1"/>
</dbReference>
<dbReference type="InterPro" id="IPR032466">
    <property type="entry name" value="Metal_Hydrolase"/>
</dbReference>
<comment type="caution">
    <text evidence="3">The sequence shown here is derived from an EMBL/GenBank/DDBJ whole genome shotgun (WGS) entry which is preliminary data.</text>
</comment>
<reference evidence="3 4" key="1">
    <citation type="submission" date="2017-10" db="EMBL/GenBank/DDBJ databases">
        <title>Sequencing the genomes of 1000 actinobacteria strains.</title>
        <authorList>
            <person name="Klenk H.-P."/>
        </authorList>
    </citation>
    <scope>NUCLEOTIDE SEQUENCE [LARGE SCALE GENOMIC DNA]</scope>
    <source>
        <strain evidence="3 4">DSM 21838</strain>
    </source>
</reference>
<protein>
    <submittedName>
        <fullName evidence="3">Aminocarboxymuconate-semialdehyde decarboxylase</fullName>
    </submittedName>
</protein>
<keyword evidence="1" id="KW-0456">Lyase</keyword>
<dbReference type="Proteomes" id="UP000222106">
    <property type="component" value="Unassembled WGS sequence"/>
</dbReference>
<evidence type="ECO:0000313" key="3">
    <source>
        <dbReference type="EMBL" id="PFG39038.1"/>
    </source>
</evidence>
<accession>A0A2A9EJF4</accession>
<sequence length="333" mass="36158">MRVVDVHAHVIPPAIVEMMRSGSAPDGIRLENDGGRSWVVHRQGYRYPFLDAFHDVEARLAVMDGTGVDHALLSVAPPLFLYWIEAAAAVDAARVINDAVAAMAAEAPDRFTPVATLPLQDPHAAVAELRRCIREHGMTSAQIGPHCEGVPLESEAIRPVLAAANELGVPLILHPYYVGSSPELDDYYLTNLQGNPWQTAVAASRLILSGTLDDLQELDCVLVHGGGHLPYQIGRLDHGHRVRSEAAAPKQAPSEYLRRFHYDTLTHRPEATAWLIAQVGPDRVLYGTDTPFDMGGGSFEDQLAGAALGDQELEAVAHCNADRIFNLKESDHG</sequence>
<dbReference type="GO" id="GO:0016831">
    <property type="term" value="F:carboxy-lyase activity"/>
    <property type="evidence" value="ECO:0007669"/>
    <property type="project" value="InterPro"/>
</dbReference>
<dbReference type="GO" id="GO:0016787">
    <property type="term" value="F:hydrolase activity"/>
    <property type="evidence" value="ECO:0007669"/>
    <property type="project" value="InterPro"/>
</dbReference>
<proteinExistence type="predicted"/>
<dbReference type="EMBL" id="PDJI01000004">
    <property type="protein sequence ID" value="PFG39038.1"/>
    <property type="molecule type" value="Genomic_DNA"/>
</dbReference>
<dbReference type="Pfam" id="PF04909">
    <property type="entry name" value="Amidohydro_2"/>
    <property type="match status" value="1"/>
</dbReference>
<dbReference type="GO" id="GO:0019748">
    <property type="term" value="P:secondary metabolic process"/>
    <property type="evidence" value="ECO:0007669"/>
    <property type="project" value="TreeGrafter"/>
</dbReference>
<dbReference type="RefSeq" id="WP_143426924.1">
    <property type="nucleotide sequence ID" value="NZ_PDJI01000004.1"/>
</dbReference>
<dbReference type="SUPFAM" id="SSF51556">
    <property type="entry name" value="Metallo-dependent hydrolases"/>
    <property type="match status" value="1"/>
</dbReference>
<dbReference type="PANTHER" id="PTHR21240:SF28">
    <property type="entry name" value="ISO-OROTATE DECARBOXYLASE (EUROFUNG)"/>
    <property type="match status" value="1"/>
</dbReference>
<dbReference type="GO" id="GO:0005737">
    <property type="term" value="C:cytoplasm"/>
    <property type="evidence" value="ECO:0007669"/>
    <property type="project" value="TreeGrafter"/>
</dbReference>